<proteinExistence type="predicted"/>
<feature type="active site" evidence="7">
    <location>
        <position position="118"/>
    </location>
</feature>
<dbReference type="Gene3D" id="3.40.390.10">
    <property type="entry name" value="Collagenase (Catalytic Domain)"/>
    <property type="match status" value="1"/>
</dbReference>
<feature type="binding site" evidence="7">
    <location>
        <position position="117"/>
    </location>
    <ligand>
        <name>Zn(2+)</name>
        <dbReference type="ChEBI" id="CHEBI:29105"/>
        <note>catalytic</note>
    </ligand>
</feature>
<keyword evidence="6" id="KW-0245">EGF-like domain</keyword>
<dbReference type="GO" id="GO:0004222">
    <property type="term" value="F:metalloendopeptidase activity"/>
    <property type="evidence" value="ECO:0007669"/>
    <property type="project" value="UniProtKB-UniRule"/>
</dbReference>
<dbReference type="EMBL" id="REGN01008006">
    <property type="protein sequence ID" value="RNA04665.1"/>
    <property type="molecule type" value="Genomic_DNA"/>
</dbReference>
<evidence type="ECO:0000256" key="7">
    <source>
        <dbReference type="PROSITE-ProRule" id="PRU01211"/>
    </source>
</evidence>
<dbReference type="AlphaFoldDB" id="A0A3M7Q0Y0"/>
<organism evidence="11 12">
    <name type="scientific">Brachionus plicatilis</name>
    <name type="common">Marine rotifer</name>
    <name type="synonym">Brachionus muelleri</name>
    <dbReference type="NCBI Taxonomy" id="10195"/>
    <lineage>
        <taxon>Eukaryota</taxon>
        <taxon>Metazoa</taxon>
        <taxon>Spiralia</taxon>
        <taxon>Gnathifera</taxon>
        <taxon>Rotifera</taxon>
        <taxon>Eurotatoria</taxon>
        <taxon>Monogononta</taxon>
        <taxon>Pseudotrocha</taxon>
        <taxon>Ploima</taxon>
        <taxon>Brachionidae</taxon>
        <taxon>Brachionus</taxon>
    </lineage>
</organism>
<evidence type="ECO:0000256" key="1">
    <source>
        <dbReference type="ARBA" id="ARBA00022670"/>
    </source>
</evidence>
<dbReference type="CDD" id="cd00054">
    <property type="entry name" value="EGF_CA"/>
    <property type="match status" value="1"/>
</dbReference>
<dbReference type="EC" id="3.4.24.-" evidence="8"/>
<keyword evidence="2 7" id="KW-0479">Metal-binding</keyword>
<dbReference type="InterPro" id="IPR024079">
    <property type="entry name" value="MetalloPept_cat_dom_sf"/>
</dbReference>
<dbReference type="PANTHER" id="PTHR10127">
    <property type="entry name" value="DISCOIDIN, CUB, EGF, LAMININ , AND ZINC METALLOPROTEASE DOMAIN CONTAINING"/>
    <property type="match status" value="1"/>
</dbReference>
<keyword evidence="12" id="KW-1185">Reference proteome</keyword>
<dbReference type="PROSITE" id="PS00022">
    <property type="entry name" value="EGF_1"/>
    <property type="match status" value="1"/>
</dbReference>
<reference evidence="11 12" key="1">
    <citation type="journal article" date="2018" name="Sci. Rep.">
        <title>Genomic signatures of local adaptation to the degree of environmental predictability in rotifers.</title>
        <authorList>
            <person name="Franch-Gras L."/>
            <person name="Hahn C."/>
            <person name="Garcia-Roger E.M."/>
            <person name="Carmona M.J."/>
            <person name="Serra M."/>
            <person name="Gomez A."/>
        </authorList>
    </citation>
    <scope>NUCLEOTIDE SEQUENCE [LARGE SCALE GENOMIC DNA]</scope>
    <source>
        <strain evidence="11">HYR1</strain>
    </source>
</reference>
<feature type="disulfide bond" evidence="6">
    <location>
        <begin position="258"/>
        <end position="267"/>
    </location>
</feature>
<keyword evidence="3 7" id="KW-0378">Hydrolase</keyword>
<name>A0A3M7Q0Y0_BRAPC</name>
<keyword evidence="5 7" id="KW-0482">Metalloprotease</keyword>
<dbReference type="Pfam" id="PF01400">
    <property type="entry name" value="Astacin"/>
    <property type="match status" value="1"/>
</dbReference>
<feature type="domain" description="EGF-like" evidence="9">
    <location>
        <begin position="232"/>
        <end position="268"/>
    </location>
</feature>
<comment type="cofactor">
    <cofactor evidence="7 8">
        <name>Zn(2+)</name>
        <dbReference type="ChEBI" id="CHEBI:29105"/>
    </cofactor>
    <text evidence="7 8">Binds 1 zinc ion per subunit.</text>
</comment>
<dbReference type="CDD" id="cd04280">
    <property type="entry name" value="ZnMc_astacin_like"/>
    <property type="match status" value="1"/>
</dbReference>
<gene>
    <name evidence="11" type="ORF">BpHYR1_038422</name>
</gene>
<dbReference type="InterPro" id="IPR006026">
    <property type="entry name" value="Peptidase_Metallo"/>
</dbReference>
<dbReference type="InterPro" id="IPR034035">
    <property type="entry name" value="Astacin-like_dom"/>
</dbReference>
<feature type="binding site" evidence="7">
    <location>
        <position position="121"/>
    </location>
    <ligand>
        <name>Zn(2+)</name>
        <dbReference type="ChEBI" id="CHEBI:29105"/>
        <note>catalytic</note>
    </ligand>
</feature>
<dbReference type="SUPFAM" id="SSF57196">
    <property type="entry name" value="EGF/Laminin"/>
    <property type="match status" value="1"/>
</dbReference>
<keyword evidence="1 7" id="KW-0645">Protease</keyword>
<dbReference type="InterPro" id="IPR000742">
    <property type="entry name" value="EGF"/>
</dbReference>
<dbReference type="InterPro" id="IPR001506">
    <property type="entry name" value="Peptidase_M12A"/>
</dbReference>
<evidence type="ECO:0000256" key="8">
    <source>
        <dbReference type="RuleBase" id="RU361183"/>
    </source>
</evidence>
<evidence type="ECO:0000256" key="6">
    <source>
        <dbReference type="PROSITE-ProRule" id="PRU00076"/>
    </source>
</evidence>
<dbReference type="SUPFAM" id="SSF55486">
    <property type="entry name" value="Metalloproteases ('zincins'), catalytic domain"/>
    <property type="match status" value="1"/>
</dbReference>
<dbReference type="PROSITE" id="PS50026">
    <property type="entry name" value="EGF_3"/>
    <property type="match status" value="1"/>
</dbReference>
<dbReference type="STRING" id="10195.A0A3M7Q0Y0"/>
<evidence type="ECO:0000256" key="2">
    <source>
        <dbReference type="ARBA" id="ARBA00022723"/>
    </source>
</evidence>
<comment type="caution">
    <text evidence="11">The sequence shown here is derived from an EMBL/GenBank/DDBJ whole genome shotgun (WGS) entry which is preliminary data.</text>
</comment>
<evidence type="ECO:0000256" key="3">
    <source>
        <dbReference type="ARBA" id="ARBA00022801"/>
    </source>
</evidence>
<dbReference type="PRINTS" id="PR00480">
    <property type="entry name" value="ASTACIN"/>
</dbReference>
<dbReference type="GO" id="GO:0006508">
    <property type="term" value="P:proteolysis"/>
    <property type="evidence" value="ECO:0007669"/>
    <property type="project" value="UniProtKB-KW"/>
</dbReference>
<feature type="domain" description="Peptidase M12A" evidence="10">
    <location>
        <begin position="10"/>
        <end position="215"/>
    </location>
</feature>
<evidence type="ECO:0000259" key="9">
    <source>
        <dbReference type="PROSITE" id="PS50026"/>
    </source>
</evidence>
<evidence type="ECO:0000256" key="4">
    <source>
        <dbReference type="ARBA" id="ARBA00022833"/>
    </source>
</evidence>
<dbReference type="Pfam" id="PF00008">
    <property type="entry name" value="EGF"/>
    <property type="match status" value="1"/>
</dbReference>
<comment type="caution">
    <text evidence="6">Lacks conserved residue(s) required for the propagation of feature annotation.</text>
</comment>
<dbReference type="OrthoDB" id="291007at2759"/>
<evidence type="ECO:0000313" key="11">
    <source>
        <dbReference type="EMBL" id="RNA04665.1"/>
    </source>
</evidence>
<dbReference type="SMART" id="SM00235">
    <property type="entry name" value="ZnMc"/>
    <property type="match status" value="1"/>
</dbReference>
<dbReference type="GO" id="GO:0008270">
    <property type="term" value="F:zinc ion binding"/>
    <property type="evidence" value="ECO:0007669"/>
    <property type="project" value="UniProtKB-UniRule"/>
</dbReference>
<dbReference type="PROSITE" id="PS51864">
    <property type="entry name" value="ASTACIN"/>
    <property type="match status" value="1"/>
</dbReference>
<feature type="binding site" evidence="7">
    <location>
        <position position="127"/>
    </location>
    <ligand>
        <name>Zn(2+)</name>
        <dbReference type="ChEBI" id="CHEBI:29105"/>
        <note>catalytic</note>
    </ligand>
</feature>
<keyword evidence="6" id="KW-1015">Disulfide bond</keyword>
<keyword evidence="4 7" id="KW-0862">Zinc</keyword>
<evidence type="ECO:0000259" key="10">
    <source>
        <dbReference type="PROSITE" id="PS51864"/>
    </source>
</evidence>
<evidence type="ECO:0000313" key="12">
    <source>
        <dbReference type="Proteomes" id="UP000276133"/>
    </source>
</evidence>
<evidence type="ECO:0000256" key="5">
    <source>
        <dbReference type="ARBA" id="ARBA00023049"/>
    </source>
</evidence>
<dbReference type="Proteomes" id="UP000276133">
    <property type="component" value="Unassembled WGS sequence"/>
</dbReference>
<dbReference type="Gene3D" id="2.10.25.10">
    <property type="entry name" value="Laminin"/>
    <property type="match status" value="1"/>
</dbReference>
<accession>A0A3M7Q0Y0</accession>
<protein>
    <recommendedName>
        <fullName evidence="8">Metalloendopeptidase</fullName>
        <ecNumber evidence="8">3.4.24.-</ecNumber>
    </recommendedName>
</protein>
<dbReference type="PANTHER" id="PTHR10127:SF780">
    <property type="entry name" value="METALLOENDOPEPTIDASE"/>
    <property type="match status" value="1"/>
</dbReference>
<sequence>MESNKRILSRGYAQDLLESQKWTNGIVPYIIDKSYSAYSYLIILSGMREIEDSTRTNGKDCIKFVQRTTETTYLRIFNGDGCWSYVGKRFTGAQNLSLKIPTKESPGSCINIDTVIHELLHALGFHHEHQRPDRDNYIKIIWDKIYKNATRQFQVLSNGLDLGFGYDYNSIMHYLPDAFSIDGSPTIVPLQSGLQQNRQLTQKDVAEVRKFYRCEINTSTTKKTSMTPSRTATNPCRSNPCQNGGTCRTDGTGYLCNCTSGCIGSNCAQCIIESTSTISSYADFNNAACEYYKSLNLCNSNSYIGSRPIKEACPVSCNPQTVSPTTSIPPEQDFNKEACEYFRSLDLCGTNTLIGNLTIKQACPITCNCFDDISDSCAMWTNHCSLLNTLQNNPFD</sequence>